<feature type="chain" id="PRO_5002038088" evidence="1">
    <location>
        <begin position="24"/>
        <end position="162"/>
    </location>
</feature>
<dbReference type="OrthoDB" id="10346711at2759"/>
<dbReference type="InterPro" id="IPR036470">
    <property type="entry name" value="Elicitin_sf"/>
</dbReference>
<protein>
    <submittedName>
        <fullName evidence="2">Secreted protein</fullName>
    </submittedName>
</protein>
<proteinExistence type="predicted"/>
<evidence type="ECO:0000313" key="2">
    <source>
        <dbReference type="EMBL" id="AIG55876.1"/>
    </source>
</evidence>
<dbReference type="PROSITE" id="PS51257">
    <property type="entry name" value="PROKAR_LIPOPROTEIN"/>
    <property type="match status" value="1"/>
</dbReference>
<dbReference type="Proteomes" id="UP000243579">
    <property type="component" value="Unassembled WGS sequence"/>
</dbReference>
<name>A0A0A7CMX3_ACHHY</name>
<dbReference type="Gene3D" id="1.10.239.10">
    <property type="entry name" value="Elicitin domain"/>
    <property type="match status" value="1"/>
</dbReference>
<evidence type="ECO:0000313" key="3">
    <source>
        <dbReference type="EMBL" id="OQR93544.1"/>
    </source>
</evidence>
<dbReference type="SUPFAM" id="SSF48647">
    <property type="entry name" value="Fungal elicitin"/>
    <property type="match status" value="1"/>
</dbReference>
<accession>A0A0A7CMX3</accession>
<reference evidence="2 4" key="1">
    <citation type="journal article" date="2014" name="Genome Biol. Evol.">
        <title>The secreted proteins of Achlya hypogyna and Thraustotheca clavata identify the ancestral oomycete secretome and reveal gene acquisitions by horizontal gene transfer.</title>
        <authorList>
            <person name="Misner I."/>
            <person name="Blouin N."/>
            <person name="Leonard G."/>
            <person name="Richards T.A."/>
            <person name="Lane C.E."/>
        </authorList>
    </citation>
    <scope>NUCLEOTIDE SEQUENCE</scope>
    <source>
        <strain evidence="2 4">ATCC 48635</strain>
    </source>
</reference>
<evidence type="ECO:0000256" key="1">
    <source>
        <dbReference type="SAM" id="SignalP"/>
    </source>
</evidence>
<dbReference type="EMBL" id="JNBR01000404">
    <property type="protein sequence ID" value="OQR93544.1"/>
    <property type="molecule type" value="Genomic_DNA"/>
</dbReference>
<gene>
    <name evidence="3" type="ORF">ACHHYP_02460</name>
</gene>
<organism evidence="2">
    <name type="scientific">Achlya hypogyna</name>
    <name type="common">Oomycete</name>
    <name type="synonym">Protoachlya hypogyna</name>
    <dbReference type="NCBI Taxonomy" id="1202772"/>
    <lineage>
        <taxon>Eukaryota</taxon>
        <taxon>Sar</taxon>
        <taxon>Stramenopiles</taxon>
        <taxon>Oomycota</taxon>
        <taxon>Saprolegniomycetes</taxon>
        <taxon>Saprolegniales</taxon>
        <taxon>Achlyaceae</taxon>
        <taxon>Achlya</taxon>
    </lineage>
</organism>
<dbReference type="EMBL" id="KM038415">
    <property type="protein sequence ID" value="AIG55876.1"/>
    <property type="molecule type" value="Genomic_DNA"/>
</dbReference>
<feature type="signal peptide" evidence="1">
    <location>
        <begin position="1"/>
        <end position="23"/>
    </location>
</feature>
<evidence type="ECO:0000313" key="4">
    <source>
        <dbReference type="Proteomes" id="UP000243579"/>
    </source>
</evidence>
<keyword evidence="1" id="KW-0732">Signal</keyword>
<sequence length="162" mass="16004">MKPALFANCVAMALSVVAPAVSGTACAATDFALPLLPVLSSSDFEACQKDSGVTISLLGPIPGTADLAVIDKTASCGKLFTAVQSAVASANLTCTVLDKSASSFVGTSLSTFLANVAELTNGNPTTVAPTTTTTPSSVKPNAASLPGHSIVIATIALAVCAF</sequence>
<dbReference type="GO" id="GO:0005576">
    <property type="term" value="C:extracellular region"/>
    <property type="evidence" value="ECO:0007669"/>
    <property type="project" value="InterPro"/>
</dbReference>
<keyword evidence="4" id="KW-1185">Reference proteome</keyword>
<dbReference type="AlphaFoldDB" id="A0A0A7CMX3"/>